<protein>
    <submittedName>
        <fullName evidence="1">Uncharacterized protein</fullName>
    </submittedName>
</protein>
<accession>A0A0E9QJN4</accession>
<proteinExistence type="predicted"/>
<evidence type="ECO:0000313" key="1">
    <source>
        <dbReference type="EMBL" id="JAH16565.1"/>
    </source>
</evidence>
<reference evidence="1" key="1">
    <citation type="submission" date="2014-11" db="EMBL/GenBank/DDBJ databases">
        <authorList>
            <person name="Amaro Gonzalez C."/>
        </authorList>
    </citation>
    <scope>NUCLEOTIDE SEQUENCE</scope>
</reference>
<reference evidence="1" key="2">
    <citation type="journal article" date="2015" name="Fish Shellfish Immunol.">
        <title>Early steps in the European eel (Anguilla anguilla)-Vibrio vulnificus interaction in the gills: Role of the RtxA13 toxin.</title>
        <authorList>
            <person name="Callol A."/>
            <person name="Pajuelo D."/>
            <person name="Ebbesson L."/>
            <person name="Teles M."/>
            <person name="MacKenzie S."/>
            <person name="Amaro C."/>
        </authorList>
    </citation>
    <scope>NUCLEOTIDE SEQUENCE</scope>
</reference>
<sequence>MGNPMLVGLSLSKSR</sequence>
<dbReference type="EMBL" id="GBXM01092012">
    <property type="protein sequence ID" value="JAH16565.1"/>
    <property type="molecule type" value="Transcribed_RNA"/>
</dbReference>
<name>A0A0E9QJN4_ANGAN</name>
<organism evidence="1">
    <name type="scientific">Anguilla anguilla</name>
    <name type="common">European freshwater eel</name>
    <name type="synonym">Muraena anguilla</name>
    <dbReference type="NCBI Taxonomy" id="7936"/>
    <lineage>
        <taxon>Eukaryota</taxon>
        <taxon>Metazoa</taxon>
        <taxon>Chordata</taxon>
        <taxon>Craniata</taxon>
        <taxon>Vertebrata</taxon>
        <taxon>Euteleostomi</taxon>
        <taxon>Actinopterygii</taxon>
        <taxon>Neopterygii</taxon>
        <taxon>Teleostei</taxon>
        <taxon>Anguilliformes</taxon>
        <taxon>Anguillidae</taxon>
        <taxon>Anguilla</taxon>
    </lineage>
</organism>